<accession>A0A6M3JHI8</accession>
<evidence type="ECO:0000313" key="1">
    <source>
        <dbReference type="EMBL" id="QJA68788.1"/>
    </source>
</evidence>
<proteinExistence type="predicted"/>
<name>A0A6M3JHI8_9ZZZZ</name>
<dbReference type="EMBL" id="MT141649">
    <property type="protein sequence ID" value="QJA68788.1"/>
    <property type="molecule type" value="Genomic_DNA"/>
</dbReference>
<dbReference type="AlphaFoldDB" id="A0A6M3JHI8"/>
<sequence>MICPRCRADLIPDEESLVCIDPDCGWRPIDSEGEFMPPLLRAPYLEGEPEIKDALVMWEKRS</sequence>
<protein>
    <submittedName>
        <fullName evidence="1">Uncharacterized protein</fullName>
    </submittedName>
</protein>
<organism evidence="1">
    <name type="scientific">viral metagenome</name>
    <dbReference type="NCBI Taxonomy" id="1070528"/>
    <lineage>
        <taxon>unclassified sequences</taxon>
        <taxon>metagenomes</taxon>
        <taxon>organismal metagenomes</taxon>
    </lineage>
</organism>
<gene>
    <name evidence="1" type="ORF">MM415A05741_0006</name>
</gene>
<reference evidence="1" key="1">
    <citation type="submission" date="2020-03" db="EMBL/GenBank/DDBJ databases">
        <title>The deep terrestrial virosphere.</title>
        <authorList>
            <person name="Holmfeldt K."/>
            <person name="Nilsson E."/>
            <person name="Simone D."/>
            <person name="Lopez-Fernandez M."/>
            <person name="Wu X."/>
            <person name="de Brujin I."/>
            <person name="Lundin D."/>
            <person name="Andersson A."/>
            <person name="Bertilsson S."/>
            <person name="Dopson M."/>
        </authorList>
    </citation>
    <scope>NUCLEOTIDE SEQUENCE</scope>
    <source>
        <strain evidence="1">MM415A05741</strain>
    </source>
</reference>